<feature type="domain" description="HTH lacI-type" evidence="4">
    <location>
        <begin position="3"/>
        <end position="57"/>
    </location>
</feature>
<evidence type="ECO:0000313" key="7">
    <source>
        <dbReference type="Proteomes" id="UP000266340"/>
    </source>
</evidence>
<dbReference type="Gene3D" id="1.10.260.40">
    <property type="entry name" value="lambda repressor-like DNA-binding domains"/>
    <property type="match status" value="1"/>
</dbReference>
<reference evidence="6 7" key="1">
    <citation type="submission" date="2018-09" db="EMBL/GenBank/DDBJ databases">
        <title>Cohnella cavernae sp. nov., isolated from a karst cave.</title>
        <authorList>
            <person name="Zhu H."/>
        </authorList>
    </citation>
    <scope>NUCLEOTIDE SEQUENCE [LARGE SCALE GENOMIC DNA]</scope>
    <source>
        <strain evidence="6 7">K2E09-144</strain>
    </source>
</reference>
<dbReference type="CDD" id="cd06294">
    <property type="entry name" value="PBP1_MalR-like"/>
    <property type="match status" value="1"/>
</dbReference>
<dbReference type="Proteomes" id="UP000266340">
    <property type="component" value="Unassembled WGS sequence"/>
</dbReference>
<keyword evidence="3" id="KW-0804">Transcription</keyword>
<dbReference type="SMART" id="SM00354">
    <property type="entry name" value="HTH_LACI"/>
    <property type="match status" value="1"/>
</dbReference>
<evidence type="ECO:0000256" key="1">
    <source>
        <dbReference type="ARBA" id="ARBA00023015"/>
    </source>
</evidence>
<evidence type="ECO:0000256" key="3">
    <source>
        <dbReference type="ARBA" id="ARBA00023163"/>
    </source>
</evidence>
<dbReference type="InterPro" id="IPR046335">
    <property type="entry name" value="LacI/GalR-like_sensor"/>
</dbReference>
<evidence type="ECO:0000259" key="4">
    <source>
        <dbReference type="PROSITE" id="PS50932"/>
    </source>
</evidence>
<dbReference type="OrthoDB" id="9788209at2"/>
<comment type="caution">
    <text evidence="6">The sequence shown here is derived from an EMBL/GenBank/DDBJ whole genome shotgun (WGS) entry which is preliminary data.</text>
</comment>
<dbReference type="Pfam" id="PF00356">
    <property type="entry name" value="LacI"/>
    <property type="match status" value="1"/>
</dbReference>
<dbReference type="EMBL" id="QXJM01000040">
    <property type="protein sequence ID" value="RIE01105.1"/>
    <property type="molecule type" value="Genomic_DNA"/>
</dbReference>
<evidence type="ECO:0000313" key="6">
    <source>
        <dbReference type="EMBL" id="RIE01105.1"/>
    </source>
</evidence>
<dbReference type="PANTHER" id="PTHR30146:SF109">
    <property type="entry name" value="HTH-TYPE TRANSCRIPTIONAL REGULATOR GALS"/>
    <property type="match status" value="1"/>
</dbReference>
<dbReference type="RefSeq" id="WP_119151369.1">
    <property type="nucleotide sequence ID" value="NZ_JBHSOV010000041.1"/>
</dbReference>
<dbReference type="PANTHER" id="PTHR30146">
    <property type="entry name" value="LACI-RELATED TRANSCRIPTIONAL REPRESSOR"/>
    <property type="match status" value="1"/>
</dbReference>
<dbReference type="PROSITE" id="PS00356">
    <property type="entry name" value="HTH_LACI_1"/>
    <property type="match status" value="1"/>
</dbReference>
<accession>A0A398CFB7</accession>
<dbReference type="SUPFAM" id="SSF53822">
    <property type="entry name" value="Periplasmic binding protein-like I"/>
    <property type="match status" value="1"/>
</dbReference>
<dbReference type="SUPFAM" id="SSF47413">
    <property type="entry name" value="lambda repressor-like DNA-binding domains"/>
    <property type="match status" value="1"/>
</dbReference>
<dbReference type="GO" id="GO:0000976">
    <property type="term" value="F:transcription cis-regulatory region binding"/>
    <property type="evidence" value="ECO:0007669"/>
    <property type="project" value="TreeGrafter"/>
</dbReference>
<protein>
    <submittedName>
        <fullName evidence="6">LacI family transcriptional regulator</fullName>
    </submittedName>
</protein>
<proteinExistence type="predicted"/>
<keyword evidence="7" id="KW-1185">Reference proteome</keyword>
<keyword evidence="1" id="KW-0805">Transcription regulation</keyword>
<evidence type="ECO:0000256" key="2">
    <source>
        <dbReference type="ARBA" id="ARBA00023125"/>
    </source>
</evidence>
<gene>
    <name evidence="6" type="ORF">D3H35_22060</name>
</gene>
<dbReference type="InterPro" id="IPR010982">
    <property type="entry name" value="Lambda_DNA-bd_dom_sf"/>
</dbReference>
<sequence length="341" mass="37560">MGITIGDIAKKANVSKATVSRVISDHPKISAKTKERVLKVMDEFDYHPNMIARSLAHRSTKIIGVVIPGISEKSFKHPFFPEMLRGAASVAQKNHYNILMSAVSTAEMETQVINELAKGGIVEGIILMGATVHDKFISELLKLKFPFVVVGRPENQDSVSWVDNDNVQAAYELTKHFIEQGHSRIAFLGASSIDIVVIDRLEGYKKAMREHGLPINEKLIIEDKNIDGDGYAFMKALMKRQEPMTGLIAMDDFMAFGAIKYINECGLSVPDDIAVAGFNNVLLSNYSTPPLTSVEVNPFHLGTRAFELLIANLTSSYKSIDRAIIPADLVVRQSTLRGTGK</sequence>
<dbReference type="Gene3D" id="3.40.50.2300">
    <property type="match status" value="2"/>
</dbReference>
<dbReference type="InterPro" id="IPR000843">
    <property type="entry name" value="HTH_LacI"/>
</dbReference>
<feature type="domain" description="HTH cro/C1-type" evidence="5">
    <location>
        <begin position="2"/>
        <end position="47"/>
    </location>
</feature>
<dbReference type="Pfam" id="PF13377">
    <property type="entry name" value="Peripla_BP_3"/>
    <property type="match status" value="1"/>
</dbReference>
<organism evidence="6 7">
    <name type="scientific">Cohnella faecalis</name>
    <dbReference type="NCBI Taxonomy" id="2315694"/>
    <lineage>
        <taxon>Bacteria</taxon>
        <taxon>Bacillati</taxon>
        <taxon>Bacillota</taxon>
        <taxon>Bacilli</taxon>
        <taxon>Bacillales</taxon>
        <taxon>Paenibacillaceae</taxon>
        <taxon>Cohnella</taxon>
    </lineage>
</organism>
<dbReference type="GO" id="GO:0003700">
    <property type="term" value="F:DNA-binding transcription factor activity"/>
    <property type="evidence" value="ECO:0007669"/>
    <property type="project" value="TreeGrafter"/>
</dbReference>
<dbReference type="PROSITE" id="PS50943">
    <property type="entry name" value="HTH_CROC1"/>
    <property type="match status" value="1"/>
</dbReference>
<keyword evidence="2" id="KW-0238">DNA-binding</keyword>
<dbReference type="CDD" id="cd01392">
    <property type="entry name" value="HTH_LacI"/>
    <property type="match status" value="1"/>
</dbReference>
<evidence type="ECO:0000259" key="5">
    <source>
        <dbReference type="PROSITE" id="PS50943"/>
    </source>
</evidence>
<name>A0A398CFB7_9BACL</name>
<dbReference type="InterPro" id="IPR001387">
    <property type="entry name" value="Cro/C1-type_HTH"/>
</dbReference>
<dbReference type="AlphaFoldDB" id="A0A398CFB7"/>
<dbReference type="InterPro" id="IPR028082">
    <property type="entry name" value="Peripla_BP_I"/>
</dbReference>
<dbReference type="PROSITE" id="PS50932">
    <property type="entry name" value="HTH_LACI_2"/>
    <property type="match status" value="1"/>
</dbReference>